<keyword evidence="2" id="KW-1185">Reference proteome</keyword>
<reference evidence="1 2" key="2">
    <citation type="submission" date="2018-11" db="EMBL/GenBank/DDBJ databases">
        <authorList>
            <consortium name="Pathogen Informatics"/>
        </authorList>
    </citation>
    <scope>NUCLEOTIDE SEQUENCE [LARGE SCALE GENOMIC DNA]</scope>
    <source>
        <strain evidence="1 2">NST_G2</strain>
    </source>
</reference>
<organism evidence="3">
    <name type="scientific">Schistocephalus solidus</name>
    <name type="common">Tapeworm</name>
    <dbReference type="NCBI Taxonomy" id="70667"/>
    <lineage>
        <taxon>Eukaryota</taxon>
        <taxon>Metazoa</taxon>
        <taxon>Spiralia</taxon>
        <taxon>Lophotrochozoa</taxon>
        <taxon>Platyhelminthes</taxon>
        <taxon>Cestoda</taxon>
        <taxon>Eucestoda</taxon>
        <taxon>Diphyllobothriidea</taxon>
        <taxon>Diphyllobothriidae</taxon>
        <taxon>Schistocephalus</taxon>
    </lineage>
</organism>
<evidence type="ECO:0000313" key="2">
    <source>
        <dbReference type="Proteomes" id="UP000275846"/>
    </source>
</evidence>
<protein>
    <submittedName>
        <fullName evidence="1 3">Uncharacterized protein</fullName>
    </submittedName>
</protein>
<name>A0A183TE58_SCHSO</name>
<accession>A0A183TE58</accession>
<reference evidence="3" key="1">
    <citation type="submission" date="2016-06" db="UniProtKB">
        <authorList>
            <consortium name="WormBaseParasite"/>
        </authorList>
    </citation>
    <scope>IDENTIFICATION</scope>
</reference>
<proteinExistence type="predicted"/>
<evidence type="ECO:0000313" key="1">
    <source>
        <dbReference type="EMBL" id="VDM01142.1"/>
    </source>
</evidence>
<dbReference type="OrthoDB" id="10425236at2759"/>
<evidence type="ECO:0000313" key="3">
    <source>
        <dbReference type="WBParaSite" id="SSLN_0001531401-mRNA-1"/>
    </source>
</evidence>
<dbReference type="EMBL" id="UYSU01039282">
    <property type="protein sequence ID" value="VDM01142.1"/>
    <property type="molecule type" value="Genomic_DNA"/>
</dbReference>
<dbReference type="WBParaSite" id="SSLN_0001531401-mRNA-1">
    <property type="protein sequence ID" value="SSLN_0001531401-mRNA-1"/>
    <property type="gene ID" value="SSLN_0001531401"/>
</dbReference>
<sequence>MEPFGEGSPESLNSYARVITLFYALPKIDSDFKRAQRSPVTGVFARGEMTIPRPPRHYRAVRPLKTARQTILLSPSFLSELQTWRKNNARAAPIPEIAFSTVDDADSCGITTMLTTNASAASDALELSSPAAICYPCSLGSRRKPSLQVIGKSLRIIDNCPVLIVHMARISRKMPALIIAPDGKSDDNLFQ</sequence>
<dbReference type="AlphaFoldDB" id="A0A183TE58"/>
<dbReference type="Proteomes" id="UP000275846">
    <property type="component" value="Unassembled WGS sequence"/>
</dbReference>
<gene>
    <name evidence="1" type="ORF">SSLN_LOCUS14756</name>
</gene>